<dbReference type="GO" id="GO:0042254">
    <property type="term" value="P:ribosome biogenesis"/>
    <property type="evidence" value="ECO:0007669"/>
    <property type="project" value="TreeGrafter"/>
</dbReference>
<sequence>MLSTKIKKRIHDIIVNNNLVLEKNDAETNRLNVFNNISFIQEKLKRDIPHGGSRMKKNYVKNLILDVLGNVILLDVPPVRGENRRKEKLQRREKLHSKEILCMTMDPSKEEIEEDDASERGMKNLYEDEARDTCEETLGNVKKRTTGNKDMGNKEMGNKEMGNKEMGNKEKGNKEKGKKEEGKVRGLTEWRKCDESKNDGSEQKRKIITTPFGHKNMVINPSIGKIKKRELWNIHGKKTKMDDMYKTEKGEEEKNNDVSNVLKNIKKCINKDINLRNYKGINNLKKDILYSIIYPYIYRNNNFSTIVNINGINGSGKTTLSYAIAGECNCPFFYLNLPEYMKYLPSESKNNKLKIIFEHIKNEYNKCILCIDDVDVIFSQKDDSVDLYLFTYLLSIFDNSNVVILLLSVNKPCDTILYTKIKKFISLPIPTYEDRVEILQNLSHEFLIHFNIPYAASITYGFNRGQLCDIVNESLNLFLYSKVIGEQNENQDGVDVVGHISNYSHFQCCLCYGKHDTDTIDNTCGGINANCCHGREKVEKPIDSHDFMKNIPIDMPTIEMSTGDSNSNERNNMETVELIEEKILHSAVNSEQLGSNKEKGENSGNSTTSFLFHTKEYTHVETEKGMKRSNSHMDVVNSHVSSIEKRIKKSKYVNISNDIIYDSVKNIKKKMTTQNICEVPNVHLDNVGSLENIKKVLETKFILPVKYANIYKHLGINKSMGILLYGPPGCGKTMLAKAISNEMKANFIAIKGPEILNKYVGESEKKVREIFSYASIYKPCLIFFDEIDSICINRDNSKNSAASDRVVNQLLTEMDGLSQRESVYIIATTNRPDIIDKALLRSGRFDQLIYISLPKYQGRIDILKKLSKNMPIDKDVNFSVISRLTKGYSGADLYGVLRESAFIALQECRDKIHTINSDISAWESTTDGKTTYHHSSTLNSANISKDEKKIKKGNTIVDNVITIPCTGIGAKDMYVKRDHFNSCSDVSNNILKHPNCITTFDQGGMEEKNGTIDVSMVDCNSSIFLNKKNVCKIEEKTGADNNKTLRMDALSGQNSHNDLPLFQCRLNTPEEKKSLKLCSHKNELPKSRKTGKKSKEKKTGKKSKEKKTGKKSKGKKTYLSKFIDSKEEHNIQCSHNSGSTMNGNLTFKIEDLKNEDLDEKDKNNLIYEYIQKNKNILTIKQKHIMLAIDIVPRSVTREQMRYYKEISKKFK</sequence>
<dbReference type="EMBL" id="FLRE01000191">
    <property type="protein sequence ID" value="SBT48450.1"/>
    <property type="molecule type" value="Genomic_DNA"/>
</dbReference>
<dbReference type="InterPro" id="IPR003959">
    <property type="entry name" value="ATPase_AAA_core"/>
</dbReference>
<proteinExistence type="predicted"/>
<evidence type="ECO:0000259" key="6">
    <source>
        <dbReference type="SMART" id="SM00382"/>
    </source>
</evidence>
<organism evidence="8 9">
    <name type="scientific">Plasmodium ovale wallikeri</name>
    <dbReference type="NCBI Taxonomy" id="864142"/>
    <lineage>
        <taxon>Eukaryota</taxon>
        <taxon>Sar</taxon>
        <taxon>Alveolata</taxon>
        <taxon>Apicomplexa</taxon>
        <taxon>Aconoidasida</taxon>
        <taxon>Haemosporida</taxon>
        <taxon>Plasmodiidae</taxon>
        <taxon>Plasmodium</taxon>
        <taxon>Plasmodium (Plasmodium)</taxon>
    </lineage>
</organism>
<dbReference type="InterPro" id="IPR050168">
    <property type="entry name" value="AAA_ATPase_domain"/>
</dbReference>
<evidence type="ECO:0000313" key="8">
    <source>
        <dbReference type="EMBL" id="SBT48450.1"/>
    </source>
</evidence>
<feature type="domain" description="AAA+ ATPase" evidence="6">
    <location>
        <begin position="718"/>
        <end position="855"/>
    </location>
</feature>
<dbReference type="GO" id="GO:1990275">
    <property type="term" value="F:preribosome binding"/>
    <property type="evidence" value="ECO:0007669"/>
    <property type="project" value="TreeGrafter"/>
</dbReference>
<evidence type="ECO:0000256" key="1">
    <source>
        <dbReference type="ARBA" id="ARBA00004496"/>
    </source>
</evidence>
<dbReference type="GO" id="GO:0005634">
    <property type="term" value="C:nucleus"/>
    <property type="evidence" value="ECO:0007669"/>
    <property type="project" value="TreeGrafter"/>
</dbReference>
<evidence type="ECO:0000256" key="4">
    <source>
        <dbReference type="ARBA" id="ARBA00022840"/>
    </source>
</evidence>
<name>A0A1A8ZX86_PLAOA</name>
<evidence type="ECO:0000256" key="5">
    <source>
        <dbReference type="SAM" id="MobiDB-lite"/>
    </source>
</evidence>
<dbReference type="PROSITE" id="PS00674">
    <property type="entry name" value="AAA"/>
    <property type="match status" value="1"/>
</dbReference>
<comment type="subcellular location">
    <subcellularLocation>
        <location evidence="1">Cytoplasm</location>
    </subcellularLocation>
</comment>
<keyword evidence="10" id="KW-1185">Reference proteome</keyword>
<dbReference type="GO" id="GO:0016887">
    <property type="term" value="F:ATP hydrolysis activity"/>
    <property type="evidence" value="ECO:0007669"/>
    <property type="project" value="InterPro"/>
</dbReference>
<keyword evidence="3" id="KW-0547">Nucleotide-binding</keyword>
<dbReference type="InterPro" id="IPR003593">
    <property type="entry name" value="AAA+_ATPase"/>
</dbReference>
<gene>
    <name evidence="7" type="ORF">POVWA1_056760</name>
    <name evidence="8" type="ORF">POVWA2_056140</name>
</gene>
<dbReference type="InterPro" id="IPR027417">
    <property type="entry name" value="P-loop_NTPase"/>
</dbReference>
<feature type="domain" description="AAA+ ATPase" evidence="6">
    <location>
        <begin position="303"/>
        <end position="422"/>
    </location>
</feature>
<feature type="compositionally biased region" description="Basic and acidic residues" evidence="5">
    <location>
        <begin position="1075"/>
        <end position="1086"/>
    </location>
</feature>
<dbReference type="AlphaFoldDB" id="A0A1A8ZX86"/>
<dbReference type="PANTHER" id="PTHR23077:SF171">
    <property type="entry name" value="NUCLEAR VALOSIN-CONTAINING PROTEIN-LIKE"/>
    <property type="match status" value="1"/>
</dbReference>
<evidence type="ECO:0000313" key="10">
    <source>
        <dbReference type="Proteomes" id="UP000078555"/>
    </source>
</evidence>
<evidence type="ECO:0000313" key="9">
    <source>
        <dbReference type="Proteomes" id="UP000078550"/>
    </source>
</evidence>
<reference evidence="9 10" key="2">
    <citation type="submission" date="2016-05" db="EMBL/GenBank/DDBJ databases">
        <authorList>
            <person name="Naeem Raeece"/>
        </authorList>
    </citation>
    <scope>NUCLEOTIDE SEQUENCE [LARGE SCALE GENOMIC DNA]</scope>
</reference>
<dbReference type="SUPFAM" id="SSF52540">
    <property type="entry name" value="P-loop containing nucleoside triphosphate hydrolases"/>
    <property type="match status" value="2"/>
</dbReference>
<reference evidence="8" key="1">
    <citation type="submission" date="2016-05" db="EMBL/GenBank/DDBJ databases">
        <authorList>
            <person name="Lavstsen T."/>
            <person name="Jespersen J.S."/>
        </authorList>
    </citation>
    <scope>NUCLEOTIDE SEQUENCE [LARGE SCALE GENOMIC DNA]</scope>
</reference>
<dbReference type="GO" id="GO:0005737">
    <property type="term" value="C:cytoplasm"/>
    <property type="evidence" value="ECO:0007669"/>
    <property type="project" value="UniProtKB-SubCell"/>
</dbReference>
<dbReference type="Pfam" id="PF17862">
    <property type="entry name" value="AAA_lid_3"/>
    <property type="match status" value="1"/>
</dbReference>
<evidence type="ECO:0000256" key="2">
    <source>
        <dbReference type="ARBA" id="ARBA00022490"/>
    </source>
</evidence>
<dbReference type="Gene3D" id="3.40.50.300">
    <property type="entry name" value="P-loop containing nucleotide triphosphate hydrolases"/>
    <property type="match status" value="2"/>
</dbReference>
<dbReference type="FunFam" id="3.40.50.300:FF:000567">
    <property type="entry name" value="ATPase, AAA family protein"/>
    <property type="match status" value="1"/>
</dbReference>
<feature type="region of interest" description="Disordered" evidence="5">
    <location>
        <begin position="587"/>
        <end position="608"/>
    </location>
</feature>
<feature type="region of interest" description="Disordered" evidence="5">
    <location>
        <begin position="1075"/>
        <end position="1115"/>
    </location>
</feature>
<evidence type="ECO:0000313" key="7">
    <source>
        <dbReference type="EMBL" id="SBT47987.1"/>
    </source>
</evidence>
<dbReference type="EMBL" id="FLRD01000149">
    <property type="protein sequence ID" value="SBT47987.1"/>
    <property type="molecule type" value="Genomic_DNA"/>
</dbReference>
<protein>
    <submittedName>
        <fullName evidence="8">AAA family ATPase, putative</fullName>
    </submittedName>
</protein>
<evidence type="ECO:0000256" key="3">
    <source>
        <dbReference type="ARBA" id="ARBA00022741"/>
    </source>
</evidence>
<keyword evidence="4" id="KW-0067">ATP-binding</keyword>
<dbReference type="Gene3D" id="1.10.8.60">
    <property type="match status" value="1"/>
</dbReference>
<dbReference type="InterPro" id="IPR041569">
    <property type="entry name" value="AAA_lid_3"/>
</dbReference>
<keyword evidence="2" id="KW-0963">Cytoplasm</keyword>
<dbReference type="GO" id="GO:0003723">
    <property type="term" value="F:RNA binding"/>
    <property type="evidence" value="ECO:0007669"/>
    <property type="project" value="TreeGrafter"/>
</dbReference>
<dbReference type="Pfam" id="PF00004">
    <property type="entry name" value="AAA"/>
    <property type="match status" value="2"/>
</dbReference>
<dbReference type="Proteomes" id="UP000078550">
    <property type="component" value="Unassembled WGS sequence"/>
</dbReference>
<accession>A0A1A8ZX86</accession>
<dbReference type="PANTHER" id="PTHR23077">
    <property type="entry name" value="AAA-FAMILY ATPASE"/>
    <property type="match status" value="1"/>
</dbReference>
<dbReference type="Proteomes" id="UP000078555">
    <property type="component" value="Unassembled WGS sequence"/>
</dbReference>
<feature type="compositionally biased region" description="Basic and acidic residues" evidence="5">
    <location>
        <begin position="151"/>
        <end position="184"/>
    </location>
</feature>
<dbReference type="SMART" id="SM00382">
    <property type="entry name" value="AAA"/>
    <property type="match status" value="2"/>
</dbReference>
<feature type="compositionally biased region" description="Basic residues" evidence="5">
    <location>
        <begin position="1087"/>
        <end position="1115"/>
    </location>
</feature>
<feature type="region of interest" description="Disordered" evidence="5">
    <location>
        <begin position="143"/>
        <end position="184"/>
    </location>
</feature>
<dbReference type="InterPro" id="IPR003960">
    <property type="entry name" value="ATPase_AAA_CS"/>
</dbReference>
<dbReference type="GO" id="GO:0005524">
    <property type="term" value="F:ATP binding"/>
    <property type="evidence" value="ECO:0007669"/>
    <property type="project" value="UniProtKB-KW"/>
</dbReference>